<comment type="similarity">
    <text evidence="2">Belongs to the SNF5 family.</text>
</comment>
<evidence type="ECO:0000256" key="2">
    <source>
        <dbReference type="ARBA" id="ARBA00010239"/>
    </source>
</evidence>
<name>A0ABD2PNZ4_9PLAT</name>
<evidence type="ECO:0000256" key="4">
    <source>
        <dbReference type="ARBA" id="ARBA00023163"/>
    </source>
</evidence>
<comment type="caution">
    <text evidence="7">The sequence shown here is derived from an EMBL/GenBank/DDBJ whole genome shotgun (WGS) entry which is preliminary data.</text>
</comment>
<dbReference type="Pfam" id="PF21459">
    <property type="entry name" value="INI1_DNA-bd"/>
    <property type="match status" value="1"/>
</dbReference>
<keyword evidence="8" id="KW-1185">Reference proteome</keyword>
<dbReference type="Proteomes" id="UP001626550">
    <property type="component" value="Unassembled WGS sequence"/>
</dbReference>
<evidence type="ECO:0000256" key="5">
    <source>
        <dbReference type="ARBA" id="ARBA00023242"/>
    </source>
</evidence>
<evidence type="ECO:0000313" key="8">
    <source>
        <dbReference type="Proteomes" id="UP001626550"/>
    </source>
</evidence>
<comment type="subcellular location">
    <subcellularLocation>
        <location evidence="1">Nucleus</location>
    </subcellularLocation>
</comment>
<evidence type="ECO:0000256" key="3">
    <source>
        <dbReference type="ARBA" id="ARBA00023015"/>
    </source>
</evidence>
<keyword evidence="5" id="KW-0539">Nucleus</keyword>
<reference evidence="7 8" key="1">
    <citation type="submission" date="2024-11" db="EMBL/GenBank/DDBJ databases">
        <title>Adaptive evolution of stress response genes in parasites aligns with host niche diversity.</title>
        <authorList>
            <person name="Hahn C."/>
            <person name="Resl P."/>
        </authorList>
    </citation>
    <scope>NUCLEOTIDE SEQUENCE [LARGE SCALE GENOMIC DNA]</scope>
    <source>
        <strain evidence="7">EGGRZ-B1_66</strain>
        <tissue evidence="7">Body</tissue>
    </source>
</reference>
<dbReference type="EMBL" id="JBJKFK010004351">
    <property type="protein sequence ID" value="KAL3309064.1"/>
    <property type="molecule type" value="Genomic_DNA"/>
</dbReference>
<evidence type="ECO:0000313" key="7">
    <source>
        <dbReference type="EMBL" id="KAL3309064.1"/>
    </source>
</evidence>
<protein>
    <submittedName>
        <fullName evidence="7">SWI SNF, matrix associated, actin dependent regulator of chromatin, subfamily b, member 1</fullName>
    </submittedName>
</protein>
<evidence type="ECO:0000259" key="6">
    <source>
        <dbReference type="Pfam" id="PF21459"/>
    </source>
</evidence>
<dbReference type="InterPro" id="IPR006939">
    <property type="entry name" value="SNF5"/>
</dbReference>
<organism evidence="7 8">
    <name type="scientific">Cichlidogyrus casuarinus</name>
    <dbReference type="NCBI Taxonomy" id="1844966"/>
    <lineage>
        <taxon>Eukaryota</taxon>
        <taxon>Metazoa</taxon>
        <taxon>Spiralia</taxon>
        <taxon>Lophotrochozoa</taxon>
        <taxon>Platyhelminthes</taxon>
        <taxon>Monogenea</taxon>
        <taxon>Monopisthocotylea</taxon>
        <taxon>Dactylogyridea</taxon>
        <taxon>Ancyrocephalidae</taxon>
        <taxon>Cichlidogyrus</taxon>
    </lineage>
</organism>
<feature type="domain" description="SWI/SNF Subunit INI1 DNA binding" evidence="6">
    <location>
        <begin position="10"/>
        <end position="87"/>
    </location>
</feature>
<dbReference type="Pfam" id="PF04855">
    <property type="entry name" value="SNF5"/>
    <property type="match status" value="1"/>
</dbReference>
<evidence type="ECO:0000256" key="1">
    <source>
        <dbReference type="ARBA" id="ARBA00004123"/>
    </source>
</evidence>
<sequence length="269" mass="29792">MEDSYRFGEKPIEIQFDHSDEVYFLASDVGRYLRLFRGALFKKYPNLWKRVPTNEERDKLITLGLASPITAHSLLLLKASEVQQILDISIQSKLLEAKVPTALTLSSNGMLCPSLEGSGVLTGSTTSAVGQGAQASGGKKETVKWGGNSSSMPNTSFHLDPLPCPTAISRTRINKPNHVIGSRAYAFPFCMDETNPLVFHENSNEKEILVPIRLDIEFDAVKLRDCFTWNRNEQIISPDQFAELLCDDLDLNPTQFVPAIAQVSTSNTS</sequence>
<gene>
    <name evidence="7" type="primary">SMARCB1_2</name>
    <name evidence="7" type="ORF">Ciccas_012394</name>
</gene>
<dbReference type="InterPro" id="IPR048664">
    <property type="entry name" value="INI1_DNA-bd"/>
</dbReference>
<accession>A0ABD2PNZ4</accession>
<dbReference type="CDD" id="cd21086">
    <property type="entry name" value="WH_NTD_SMARCB1"/>
    <property type="match status" value="1"/>
</dbReference>
<dbReference type="PANTHER" id="PTHR10019">
    <property type="entry name" value="SNF5"/>
    <property type="match status" value="1"/>
</dbReference>
<keyword evidence="4" id="KW-0804">Transcription</keyword>
<keyword evidence="3" id="KW-0805">Transcription regulation</keyword>
<dbReference type="GO" id="GO:0005634">
    <property type="term" value="C:nucleus"/>
    <property type="evidence" value="ECO:0007669"/>
    <property type="project" value="UniProtKB-SubCell"/>
</dbReference>
<proteinExistence type="inferred from homology"/>
<dbReference type="AlphaFoldDB" id="A0ABD2PNZ4"/>